<evidence type="ECO:0000313" key="10">
    <source>
        <dbReference type="EMBL" id="TFK23531.1"/>
    </source>
</evidence>
<feature type="compositionally biased region" description="Gly residues" evidence="6">
    <location>
        <begin position="1017"/>
        <end position="1037"/>
    </location>
</feature>
<dbReference type="SMART" id="SM00239">
    <property type="entry name" value="C2"/>
    <property type="match status" value="2"/>
</dbReference>
<dbReference type="STRING" id="230819.A0A5C3KSG5"/>
<organism evidence="10 11">
    <name type="scientific">Coprinopsis marcescibilis</name>
    <name type="common">Agaric fungus</name>
    <name type="synonym">Psathyrella marcescibilis</name>
    <dbReference type="NCBI Taxonomy" id="230819"/>
    <lineage>
        <taxon>Eukaryota</taxon>
        <taxon>Fungi</taxon>
        <taxon>Dikarya</taxon>
        <taxon>Basidiomycota</taxon>
        <taxon>Agaricomycotina</taxon>
        <taxon>Agaricomycetes</taxon>
        <taxon>Agaricomycetidae</taxon>
        <taxon>Agaricales</taxon>
        <taxon>Agaricineae</taxon>
        <taxon>Psathyrellaceae</taxon>
        <taxon>Coprinopsis</taxon>
    </lineage>
</organism>
<keyword evidence="4" id="KW-0446">Lipid-binding</keyword>
<keyword evidence="7" id="KW-0812">Transmembrane</keyword>
<dbReference type="Proteomes" id="UP000307440">
    <property type="component" value="Unassembled WGS sequence"/>
</dbReference>
<dbReference type="CDD" id="cd21676">
    <property type="entry name" value="SMP_Mug190"/>
    <property type="match status" value="1"/>
</dbReference>
<feature type="domain" description="C2" evidence="8">
    <location>
        <begin position="420"/>
        <end position="534"/>
    </location>
</feature>
<evidence type="ECO:0000256" key="6">
    <source>
        <dbReference type="SAM" id="MobiDB-lite"/>
    </source>
</evidence>
<keyword evidence="2" id="KW-0813">Transport</keyword>
<keyword evidence="3" id="KW-0445">Lipid transport</keyword>
<evidence type="ECO:0000256" key="3">
    <source>
        <dbReference type="ARBA" id="ARBA00023055"/>
    </source>
</evidence>
<keyword evidence="7" id="KW-1133">Transmembrane helix</keyword>
<feature type="region of interest" description="Disordered" evidence="6">
    <location>
        <begin position="1017"/>
        <end position="1054"/>
    </location>
</feature>
<evidence type="ECO:0000313" key="11">
    <source>
        <dbReference type="Proteomes" id="UP000307440"/>
    </source>
</evidence>
<protein>
    <recommendedName>
        <fullName evidence="12">C2 domain-containing protein</fullName>
    </recommendedName>
</protein>
<dbReference type="PANTHER" id="PTHR47348:SF2">
    <property type="entry name" value="MEIOTICALLY UP-REGULATED 190 PROTEIN"/>
    <property type="match status" value="1"/>
</dbReference>
<feature type="compositionally biased region" description="Polar residues" evidence="6">
    <location>
        <begin position="882"/>
        <end position="895"/>
    </location>
</feature>
<dbReference type="InterPro" id="IPR057349">
    <property type="entry name" value="C2_Mug190_3rd"/>
</dbReference>
<dbReference type="PANTHER" id="PTHR47348">
    <property type="entry name" value="MEIOTICALLY UP-REGULATED GENE 190 PROTEIN"/>
    <property type="match status" value="1"/>
</dbReference>
<feature type="compositionally biased region" description="Basic and acidic residues" evidence="6">
    <location>
        <begin position="1039"/>
        <end position="1054"/>
    </location>
</feature>
<evidence type="ECO:0000256" key="4">
    <source>
        <dbReference type="ARBA" id="ARBA00023121"/>
    </source>
</evidence>
<dbReference type="EMBL" id="ML210217">
    <property type="protein sequence ID" value="TFK23531.1"/>
    <property type="molecule type" value="Genomic_DNA"/>
</dbReference>
<accession>A0A5C3KSG5</accession>
<keyword evidence="5 7" id="KW-0472">Membrane</keyword>
<feature type="compositionally biased region" description="Basic and acidic residues" evidence="6">
    <location>
        <begin position="44"/>
        <end position="54"/>
    </location>
</feature>
<dbReference type="Pfam" id="PF25669">
    <property type="entry name" value="SMP_MUG190-like"/>
    <property type="match status" value="1"/>
</dbReference>
<feature type="region of interest" description="Disordered" evidence="6">
    <location>
        <begin position="1125"/>
        <end position="1222"/>
    </location>
</feature>
<dbReference type="Pfam" id="PF00168">
    <property type="entry name" value="C2"/>
    <property type="match status" value="2"/>
</dbReference>
<dbReference type="InterPro" id="IPR031468">
    <property type="entry name" value="SMP_LBD"/>
</dbReference>
<dbReference type="PROSITE" id="PS51847">
    <property type="entry name" value="SMP"/>
    <property type="match status" value="1"/>
</dbReference>
<feature type="domain" description="SMP-LTD" evidence="9">
    <location>
        <begin position="186"/>
        <end position="398"/>
    </location>
</feature>
<dbReference type="PROSITE" id="PS50004">
    <property type="entry name" value="C2"/>
    <property type="match status" value="2"/>
</dbReference>
<feature type="transmembrane region" description="Helical" evidence="7">
    <location>
        <begin position="124"/>
        <end position="148"/>
    </location>
</feature>
<keyword evidence="11" id="KW-1185">Reference proteome</keyword>
<sequence>MTGKDGNQLNEREVADPITHLPIRIHDATDIELEKIPPPTSTADAKKGKTDPNHPRRPARAASNVDLMDELMREEFWWKDPVGDQRKARLQTALVAAAVAGLVPFAFYLVYGFFRVLFGGGPSLFTTTLVLIGCLLLSTVVAVAGLSFHLFQEEIPMKEGNENKAGGDPIRSLHHLKQQQGRDSDDPESAFWLNALLKSIWPIINPALFTAVCDMLEDSLQATLPALIHGVKVADIGQGSEPIRIIGIRCLDKGSATQDTGDLKAEEGDFVNLEIALAYRAKDTTASAGFRGRSANLHMLMQFWLAGGGFMLPVWVELTGILATARMRIQLTPNPPFLSLLTLTLLGQPKINLKCTPLAQRFLNVMDIPGLNGWLKSAIDMAVRDMVVAPRSMNVDLKATLMGVPVKDTDAVGVVVVTVRRALLKFGDRDEGVGSGSVVNKTVKAWREKHDTYVTVGWSKLGKPMWSTRIIPSATAPVWEETTVLLVTPQELDAQEGLRLQVWDSDRFTVDDLLGNVDVPLAHLIHDRSTHNSMTRRADRLMTDKGEPTKSEMTLTWECGFYDKTTLDEHRNDAEEIKKGVAKDAEKKLKEAITATELEKSEDPGQGGVPLKESETAILQSEIQQQKDEDLKEKSDEVITGDVPSLRYPSGIMAVRIEQITGLEIPNIKGSGVKGEEEQGGDGEEGNDLPSAYCTVVINHRKVYRTRTKMKEGNPYLDAKTEKFVRDWRNTTVVIAVRDNRLHENDPLLGVVVLPLYEIFQKHKTSIYEDSLPIVGGIGYGRVKFSLIFRSLKVRLPRRLRGWDVGTLEVFSGIRFVGCGEGEKEGDSDVRRELEGCKMTFKVGTGAGAVAGKGKGKMVPSSWTHHSHHKDIGNRGEATPRASGQTGQHSSSSVNDLNSNYSASFYSAPDLQHTGTSTDNAQPIGDETWVTQGRRPYVRLPVKSRYASCVVLEFKKHGGLVGAEQTVAFGTLWLKDVGDDEVVGVEVPVYLNSHRGVKESDVKGVKYASANADTPDGWGGAVVEGSGGSGSGSGHGHGPGHEGGDWEPRKRHDEDEGWGIEALEDKRRGAFEPLVKSENAIGMVRLEVCFHSGLSGYHEGMAKKDVGMRDVMRILDCVEGIHGQGKELVSGGETDGSSTTSASETGSRHDDSETLIEDEDDSIGVGLRRDSMTTFEDEDTKPHGRSSDAEGEGGRDIERKSSRKSLSGNIKGIQTHQKELHRKHRGLMQWKAARNMAWFGKGVEEKTAQIGKRIARPFVGHRDREIGIDTEV</sequence>
<evidence type="ECO:0008006" key="12">
    <source>
        <dbReference type="Google" id="ProtNLM"/>
    </source>
</evidence>
<feature type="compositionally biased region" description="Acidic residues" evidence="6">
    <location>
        <begin position="1153"/>
        <end position="1162"/>
    </location>
</feature>
<feature type="domain" description="C2" evidence="8">
    <location>
        <begin position="633"/>
        <end position="769"/>
    </location>
</feature>
<evidence type="ECO:0000259" key="8">
    <source>
        <dbReference type="PROSITE" id="PS50004"/>
    </source>
</evidence>
<dbReference type="Gene3D" id="2.60.40.150">
    <property type="entry name" value="C2 domain"/>
    <property type="match status" value="2"/>
</dbReference>
<feature type="transmembrane region" description="Helical" evidence="7">
    <location>
        <begin position="303"/>
        <end position="325"/>
    </location>
</feature>
<evidence type="ECO:0000256" key="2">
    <source>
        <dbReference type="ARBA" id="ARBA00022448"/>
    </source>
</evidence>
<dbReference type="InterPro" id="IPR000008">
    <property type="entry name" value="C2_dom"/>
</dbReference>
<dbReference type="GO" id="GO:0006869">
    <property type="term" value="P:lipid transport"/>
    <property type="evidence" value="ECO:0007669"/>
    <property type="project" value="UniProtKB-KW"/>
</dbReference>
<feature type="compositionally biased region" description="Basic and acidic residues" evidence="6">
    <location>
        <begin position="1180"/>
        <end position="1200"/>
    </location>
</feature>
<dbReference type="InterPro" id="IPR035892">
    <property type="entry name" value="C2_domain_sf"/>
</dbReference>
<dbReference type="GO" id="GO:0008289">
    <property type="term" value="F:lipid binding"/>
    <property type="evidence" value="ECO:0007669"/>
    <property type="project" value="UniProtKB-KW"/>
</dbReference>
<comment type="subcellular location">
    <subcellularLocation>
        <location evidence="1">Membrane</location>
    </subcellularLocation>
</comment>
<evidence type="ECO:0000256" key="1">
    <source>
        <dbReference type="ARBA" id="ARBA00004370"/>
    </source>
</evidence>
<feature type="transmembrane region" description="Helical" evidence="7">
    <location>
        <begin position="93"/>
        <end position="118"/>
    </location>
</feature>
<evidence type="ECO:0000259" key="9">
    <source>
        <dbReference type="PROSITE" id="PS51847"/>
    </source>
</evidence>
<evidence type="ECO:0000256" key="5">
    <source>
        <dbReference type="ARBA" id="ARBA00023136"/>
    </source>
</evidence>
<feature type="region of interest" description="Disordered" evidence="6">
    <location>
        <begin position="852"/>
        <end position="895"/>
    </location>
</feature>
<dbReference type="Pfam" id="PF25331">
    <property type="entry name" value="C2_Mug190_3rd"/>
    <property type="match status" value="1"/>
</dbReference>
<dbReference type="OrthoDB" id="419768at2759"/>
<feature type="compositionally biased region" description="Polar residues" evidence="6">
    <location>
        <begin position="1204"/>
        <end position="1215"/>
    </location>
</feature>
<dbReference type="AlphaFoldDB" id="A0A5C3KSG5"/>
<feature type="region of interest" description="Disordered" evidence="6">
    <location>
        <begin position="31"/>
        <end position="61"/>
    </location>
</feature>
<feature type="compositionally biased region" description="Low complexity" evidence="6">
    <location>
        <begin position="1130"/>
        <end position="1145"/>
    </location>
</feature>
<proteinExistence type="predicted"/>
<dbReference type="GO" id="GO:0016020">
    <property type="term" value="C:membrane"/>
    <property type="evidence" value="ECO:0007669"/>
    <property type="project" value="UniProtKB-SubCell"/>
</dbReference>
<dbReference type="SUPFAM" id="SSF49562">
    <property type="entry name" value="C2 domain (Calcium/lipid-binding domain, CaLB)"/>
    <property type="match status" value="2"/>
</dbReference>
<gene>
    <name evidence="10" type="ORF">FA15DRAFT_705421</name>
</gene>
<evidence type="ECO:0000256" key="7">
    <source>
        <dbReference type="SAM" id="Phobius"/>
    </source>
</evidence>
<reference evidence="10 11" key="1">
    <citation type="journal article" date="2019" name="Nat. Ecol. Evol.">
        <title>Megaphylogeny resolves global patterns of mushroom evolution.</title>
        <authorList>
            <person name="Varga T."/>
            <person name="Krizsan K."/>
            <person name="Foldi C."/>
            <person name="Dima B."/>
            <person name="Sanchez-Garcia M."/>
            <person name="Sanchez-Ramirez S."/>
            <person name="Szollosi G.J."/>
            <person name="Szarkandi J.G."/>
            <person name="Papp V."/>
            <person name="Albert L."/>
            <person name="Andreopoulos W."/>
            <person name="Angelini C."/>
            <person name="Antonin V."/>
            <person name="Barry K.W."/>
            <person name="Bougher N.L."/>
            <person name="Buchanan P."/>
            <person name="Buyck B."/>
            <person name="Bense V."/>
            <person name="Catcheside P."/>
            <person name="Chovatia M."/>
            <person name="Cooper J."/>
            <person name="Damon W."/>
            <person name="Desjardin D."/>
            <person name="Finy P."/>
            <person name="Geml J."/>
            <person name="Haridas S."/>
            <person name="Hughes K."/>
            <person name="Justo A."/>
            <person name="Karasinski D."/>
            <person name="Kautmanova I."/>
            <person name="Kiss B."/>
            <person name="Kocsube S."/>
            <person name="Kotiranta H."/>
            <person name="LaButti K.M."/>
            <person name="Lechner B.E."/>
            <person name="Liimatainen K."/>
            <person name="Lipzen A."/>
            <person name="Lukacs Z."/>
            <person name="Mihaltcheva S."/>
            <person name="Morgado L.N."/>
            <person name="Niskanen T."/>
            <person name="Noordeloos M.E."/>
            <person name="Ohm R.A."/>
            <person name="Ortiz-Santana B."/>
            <person name="Ovrebo C."/>
            <person name="Racz N."/>
            <person name="Riley R."/>
            <person name="Savchenko A."/>
            <person name="Shiryaev A."/>
            <person name="Soop K."/>
            <person name="Spirin V."/>
            <person name="Szebenyi C."/>
            <person name="Tomsovsky M."/>
            <person name="Tulloss R.E."/>
            <person name="Uehling J."/>
            <person name="Grigoriev I.V."/>
            <person name="Vagvolgyi C."/>
            <person name="Papp T."/>
            <person name="Martin F.M."/>
            <person name="Miettinen O."/>
            <person name="Hibbett D.S."/>
            <person name="Nagy L.G."/>
        </authorList>
    </citation>
    <scope>NUCLEOTIDE SEQUENCE [LARGE SCALE GENOMIC DNA]</scope>
    <source>
        <strain evidence="10 11">CBS 121175</strain>
    </source>
</reference>
<name>A0A5C3KSG5_COPMA</name>